<reference evidence="6" key="1">
    <citation type="submission" date="2016-11" db="EMBL/GenBank/DDBJ databases">
        <title>Mesorhizobium oceanicum sp. nov., isolated from deep seawater in South China Sea.</title>
        <authorList>
            <person name="Fu G.-Y."/>
        </authorList>
    </citation>
    <scope>NUCLEOTIDE SEQUENCE [LARGE SCALE GENOMIC DNA]</scope>
    <source>
        <strain evidence="6">B7</strain>
    </source>
</reference>
<dbReference type="KEGG" id="meso:BSQ44_09270"/>
<dbReference type="Pfam" id="PF20256">
    <property type="entry name" value="MoCoBD_2"/>
    <property type="match status" value="1"/>
</dbReference>
<evidence type="ECO:0000313" key="5">
    <source>
        <dbReference type="EMBL" id="APH71540.1"/>
    </source>
</evidence>
<dbReference type="InterPro" id="IPR037165">
    <property type="entry name" value="AldOxase/xan_DH_Mopterin-bd_sf"/>
</dbReference>
<dbReference type="PANTHER" id="PTHR11908:SF132">
    <property type="entry name" value="ALDEHYDE OXIDASE 1-RELATED"/>
    <property type="match status" value="1"/>
</dbReference>
<name>A0A1L3SQ95_9HYPH</name>
<dbReference type="GO" id="GO:0016491">
    <property type="term" value="F:oxidoreductase activity"/>
    <property type="evidence" value="ECO:0007669"/>
    <property type="project" value="UniProtKB-KW"/>
</dbReference>
<dbReference type="PANTHER" id="PTHR11908">
    <property type="entry name" value="XANTHINE DEHYDROGENASE"/>
    <property type="match status" value="1"/>
</dbReference>
<organism evidence="5 6">
    <name type="scientific">Aquibium oceanicum</name>
    <dbReference type="NCBI Taxonomy" id="1670800"/>
    <lineage>
        <taxon>Bacteria</taxon>
        <taxon>Pseudomonadati</taxon>
        <taxon>Pseudomonadota</taxon>
        <taxon>Alphaproteobacteria</taxon>
        <taxon>Hyphomicrobiales</taxon>
        <taxon>Phyllobacteriaceae</taxon>
        <taxon>Aquibium</taxon>
    </lineage>
</organism>
<dbReference type="SUPFAM" id="SSF54665">
    <property type="entry name" value="CO dehydrogenase molybdoprotein N-domain-like"/>
    <property type="match status" value="1"/>
</dbReference>
<dbReference type="SUPFAM" id="SSF56003">
    <property type="entry name" value="Molybdenum cofactor-binding domain"/>
    <property type="match status" value="1"/>
</dbReference>
<evidence type="ECO:0000256" key="3">
    <source>
        <dbReference type="SAM" id="MobiDB-lite"/>
    </source>
</evidence>
<dbReference type="AlphaFoldDB" id="A0A1L3SQ95"/>
<keyword evidence="6" id="KW-1185">Reference proteome</keyword>
<dbReference type="GO" id="GO:0005506">
    <property type="term" value="F:iron ion binding"/>
    <property type="evidence" value="ECO:0007669"/>
    <property type="project" value="InterPro"/>
</dbReference>
<dbReference type="InterPro" id="IPR008274">
    <property type="entry name" value="AldOxase/xan_DH_MoCoBD1"/>
</dbReference>
<keyword evidence="2" id="KW-0560">Oxidoreductase</keyword>
<feature type="region of interest" description="Disordered" evidence="3">
    <location>
        <begin position="80"/>
        <end position="100"/>
    </location>
</feature>
<sequence>MTVFTPKFGMGASVLRVEDSAFITGRGRYTDDIAPQAVLHGYVLRSPVANASFRITSVEAAKSAPGVHLVLTGEDTSHLSDLKSGAMQKQPDGSRAPTRDTPILCRDRVRYVGDAVAFVVADSRALAQDAAELIEIDYDDDEPVAGTAEALADGAPLVWPELESNRAFLYQLGEPAKAEAAFGKASKFAKVLFHNNRLVCNYMEPRAAIGEWRADEDRYQLTTGSQGVHSMQRIISGVLGVEPSKLHVITPDVGGGFGPKTFVYREYPLVLEAAKRLGKPVKWTGDRSEHFMTDAQGRDNVVDAEMAMDDNGRFLGLRVKLIANLGAYISQYGPFIPFVGATMSTGVYDIQALDVSITGVYTNTCPVDAYRGAGRPEAALLLEKLVDECARVIGVGPDEIRRRNFIRPEQFPYTTQTGRKYDVGEFAGHLDLALERSGWNDFGARLAQSTANGKLRGIGLASYIEACAFAGSEAANLRLNGDGTVTLFIGTQSNGQGHATAYAQFVSEKLNLPIEKITVRQGDTDELAKGGGTGGSRSIPLGGVSASRAGEDLAEKIRKIAADELEAAAADIELVDGTARIVGTDRSVDFAAIAKAAKNPEDLKGFGEFVQDEATYPNGTHVCEVEVDPETGHVEILNYTIVDDFGATVNPILLAGQVHGGIMQGIGQAMMENTVYSEDGQLVTASFMDYAMPRAEDVPFFDFQTRNVPSTTNAMGIKGAGEAGTIGGTPAALNAITDALYRAHGIRHIEMPASPMRVWQAIQEAAAA</sequence>
<evidence type="ECO:0000259" key="4">
    <source>
        <dbReference type="SMART" id="SM01008"/>
    </source>
</evidence>
<proteinExistence type="predicted"/>
<dbReference type="RefSeq" id="WP_072603313.1">
    <property type="nucleotide sequence ID" value="NZ_CP018171.1"/>
</dbReference>
<dbReference type="Pfam" id="PF01315">
    <property type="entry name" value="Ald_Xan_dh_C"/>
    <property type="match status" value="1"/>
</dbReference>
<dbReference type="SMART" id="SM01008">
    <property type="entry name" value="Ald_Xan_dh_C"/>
    <property type="match status" value="1"/>
</dbReference>
<dbReference type="Proteomes" id="UP000182840">
    <property type="component" value="Chromosome"/>
</dbReference>
<dbReference type="InterPro" id="IPR046867">
    <property type="entry name" value="AldOxase/xan_DH_MoCoBD2"/>
</dbReference>
<keyword evidence="1" id="KW-0500">Molybdenum</keyword>
<dbReference type="Gene3D" id="3.30.365.10">
    <property type="entry name" value="Aldehyde oxidase/xanthine dehydrogenase, molybdopterin binding domain"/>
    <property type="match status" value="4"/>
</dbReference>
<dbReference type="OrthoDB" id="9758509at2"/>
<dbReference type="Pfam" id="PF02738">
    <property type="entry name" value="MoCoBD_1"/>
    <property type="match status" value="1"/>
</dbReference>
<evidence type="ECO:0000313" key="6">
    <source>
        <dbReference type="Proteomes" id="UP000182840"/>
    </source>
</evidence>
<gene>
    <name evidence="5" type="ORF">BSQ44_09270</name>
</gene>
<evidence type="ECO:0000256" key="1">
    <source>
        <dbReference type="ARBA" id="ARBA00022505"/>
    </source>
</evidence>
<protein>
    <submittedName>
        <fullName evidence="5">Carbon monoxide dehydrogenase</fullName>
    </submittedName>
</protein>
<dbReference type="EMBL" id="CP018171">
    <property type="protein sequence ID" value="APH71540.1"/>
    <property type="molecule type" value="Genomic_DNA"/>
</dbReference>
<accession>A0A1L3SQ95</accession>
<feature type="domain" description="Aldehyde oxidase/xanthine dehydrogenase a/b hammerhead" evidence="4">
    <location>
        <begin position="24"/>
        <end position="142"/>
    </location>
</feature>
<dbReference type="STRING" id="1670800.BSQ44_09270"/>
<dbReference type="InterPro" id="IPR036856">
    <property type="entry name" value="Ald_Oxase/Xan_DH_a/b_sf"/>
</dbReference>
<dbReference type="InterPro" id="IPR016208">
    <property type="entry name" value="Ald_Oxase/xanthine_DH-like"/>
</dbReference>
<evidence type="ECO:0000256" key="2">
    <source>
        <dbReference type="ARBA" id="ARBA00023002"/>
    </source>
</evidence>
<dbReference type="InterPro" id="IPR000674">
    <property type="entry name" value="Ald_Oxase/Xan_DH_a/b"/>
</dbReference>
<dbReference type="Gene3D" id="3.90.1170.50">
    <property type="entry name" value="Aldehyde oxidase/xanthine dehydrogenase, a/b hammerhead"/>
    <property type="match status" value="1"/>
</dbReference>